<dbReference type="InterPro" id="IPR011051">
    <property type="entry name" value="RmlC_Cupin_sf"/>
</dbReference>
<keyword evidence="1" id="KW-0805">Transcription regulation</keyword>
<evidence type="ECO:0000313" key="5">
    <source>
        <dbReference type="EMBL" id="QBP41734.1"/>
    </source>
</evidence>
<dbReference type="SUPFAM" id="SSF51182">
    <property type="entry name" value="RmlC-like cupins"/>
    <property type="match status" value="1"/>
</dbReference>
<proteinExistence type="predicted"/>
<evidence type="ECO:0000256" key="2">
    <source>
        <dbReference type="ARBA" id="ARBA00023125"/>
    </source>
</evidence>
<dbReference type="SUPFAM" id="SSF47413">
    <property type="entry name" value="lambda repressor-like DNA-binding domains"/>
    <property type="match status" value="1"/>
</dbReference>
<keyword evidence="6" id="KW-1185">Reference proteome</keyword>
<evidence type="ECO:0000256" key="1">
    <source>
        <dbReference type="ARBA" id="ARBA00023015"/>
    </source>
</evidence>
<dbReference type="SMART" id="SM00530">
    <property type="entry name" value="HTH_XRE"/>
    <property type="match status" value="1"/>
</dbReference>
<reference evidence="5 6" key="1">
    <citation type="submission" date="2019-03" db="EMBL/GenBank/DDBJ databases">
        <title>Complete genome sequence of Paenisporosarcina antarctica CGMCC 1.6503T.</title>
        <authorList>
            <person name="Rong J.-C."/>
            <person name="Chi N.-Y."/>
            <person name="Zhang Q.-F."/>
        </authorList>
    </citation>
    <scope>NUCLEOTIDE SEQUENCE [LARGE SCALE GENOMIC DNA]</scope>
    <source>
        <strain evidence="5 6">CGMCC 1.6503</strain>
    </source>
</reference>
<gene>
    <name evidence="5" type="ORF">E2636_11510</name>
</gene>
<evidence type="ECO:0000313" key="6">
    <source>
        <dbReference type="Proteomes" id="UP000294292"/>
    </source>
</evidence>
<dbReference type="Proteomes" id="UP000294292">
    <property type="component" value="Chromosome"/>
</dbReference>
<dbReference type="GO" id="GO:0005829">
    <property type="term" value="C:cytosol"/>
    <property type="evidence" value="ECO:0007669"/>
    <property type="project" value="TreeGrafter"/>
</dbReference>
<dbReference type="InterPro" id="IPR013096">
    <property type="entry name" value="Cupin_2"/>
</dbReference>
<dbReference type="Gene3D" id="1.10.260.40">
    <property type="entry name" value="lambda repressor-like DNA-binding domains"/>
    <property type="match status" value="1"/>
</dbReference>
<dbReference type="InterPro" id="IPR010982">
    <property type="entry name" value="Lambda_DNA-bd_dom_sf"/>
</dbReference>
<dbReference type="KEGG" id="panc:E2636_11510"/>
<dbReference type="GO" id="GO:0003677">
    <property type="term" value="F:DNA binding"/>
    <property type="evidence" value="ECO:0007669"/>
    <property type="project" value="UniProtKB-KW"/>
</dbReference>
<dbReference type="RefSeq" id="WP_134210315.1">
    <property type="nucleotide sequence ID" value="NZ_CP038015.1"/>
</dbReference>
<dbReference type="PANTHER" id="PTHR46797">
    <property type="entry name" value="HTH-TYPE TRANSCRIPTIONAL REGULATOR"/>
    <property type="match status" value="1"/>
</dbReference>
<dbReference type="PROSITE" id="PS50943">
    <property type="entry name" value="HTH_CROC1"/>
    <property type="match status" value="1"/>
</dbReference>
<dbReference type="CDD" id="cd00093">
    <property type="entry name" value="HTH_XRE"/>
    <property type="match status" value="1"/>
</dbReference>
<dbReference type="Pfam" id="PF07883">
    <property type="entry name" value="Cupin_2"/>
    <property type="match status" value="1"/>
</dbReference>
<evidence type="ECO:0000259" key="4">
    <source>
        <dbReference type="PROSITE" id="PS50943"/>
    </source>
</evidence>
<dbReference type="EMBL" id="CP038015">
    <property type="protein sequence ID" value="QBP41734.1"/>
    <property type="molecule type" value="Genomic_DNA"/>
</dbReference>
<dbReference type="CDD" id="cd02209">
    <property type="entry name" value="cupin_XRE_C"/>
    <property type="match status" value="1"/>
</dbReference>
<protein>
    <submittedName>
        <fullName evidence="5">XRE family transcriptional regulator</fullName>
    </submittedName>
</protein>
<dbReference type="InterPro" id="IPR050807">
    <property type="entry name" value="TransReg_Diox_bact_type"/>
</dbReference>
<dbReference type="Pfam" id="PF01381">
    <property type="entry name" value="HTH_3"/>
    <property type="match status" value="1"/>
</dbReference>
<dbReference type="GO" id="GO:0003700">
    <property type="term" value="F:DNA-binding transcription factor activity"/>
    <property type="evidence" value="ECO:0007669"/>
    <property type="project" value="TreeGrafter"/>
</dbReference>
<accession>A0A4P6ZZJ6</accession>
<sequence length="185" mass="21099">MKQMSRNLGVQLKKVRHQRGMSLDDIAKLTNVSKAQLAQMEKGESNPTVSTIWKIANGLKISFSSLLQSSKSMSKKISPSEIPFLTEDDGRYRVFSIIPYDPKRGWEFYRIELDPQCSYESIPHMEGVEESLTIVDGEMNIIFETETVHLQKGDTLVFAGNQTHQYVNTCDTLSIIHMIIHYQDV</sequence>
<dbReference type="InterPro" id="IPR001387">
    <property type="entry name" value="Cro/C1-type_HTH"/>
</dbReference>
<dbReference type="OrthoDB" id="9781521at2"/>
<feature type="domain" description="HTH cro/C1-type" evidence="4">
    <location>
        <begin position="12"/>
        <end position="66"/>
    </location>
</feature>
<dbReference type="Gene3D" id="2.60.120.10">
    <property type="entry name" value="Jelly Rolls"/>
    <property type="match status" value="1"/>
</dbReference>
<organism evidence="5 6">
    <name type="scientific">Paenisporosarcina antarctica</name>
    <dbReference type="NCBI Taxonomy" id="417367"/>
    <lineage>
        <taxon>Bacteria</taxon>
        <taxon>Bacillati</taxon>
        <taxon>Bacillota</taxon>
        <taxon>Bacilli</taxon>
        <taxon>Bacillales</taxon>
        <taxon>Caryophanaceae</taxon>
        <taxon>Paenisporosarcina</taxon>
    </lineage>
</organism>
<keyword evidence="2" id="KW-0238">DNA-binding</keyword>
<evidence type="ECO:0000256" key="3">
    <source>
        <dbReference type="ARBA" id="ARBA00023163"/>
    </source>
</evidence>
<dbReference type="InterPro" id="IPR014710">
    <property type="entry name" value="RmlC-like_jellyroll"/>
</dbReference>
<dbReference type="PANTHER" id="PTHR46797:SF23">
    <property type="entry name" value="HTH-TYPE TRANSCRIPTIONAL REGULATOR SUTR"/>
    <property type="match status" value="1"/>
</dbReference>
<keyword evidence="3" id="KW-0804">Transcription</keyword>
<dbReference type="AlphaFoldDB" id="A0A4P6ZZJ6"/>
<name>A0A4P6ZZJ6_9BACL</name>